<dbReference type="AlphaFoldDB" id="A0A550CFF5"/>
<accession>A0A550CFF5</accession>
<dbReference type="OrthoDB" id="2757422at2759"/>
<keyword evidence="2" id="KW-1185">Reference proteome</keyword>
<dbReference type="Proteomes" id="UP000320762">
    <property type="component" value="Unassembled WGS sequence"/>
</dbReference>
<protein>
    <recommendedName>
        <fullName evidence="3">BTB domain-containing protein</fullName>
    </recommendedName>
</protein>
<evidence type="ECO:0000313" key="1">
    <source>
        <dbReference type="EMBL" id="TRM63532.1"/>
    </source>
</evidence>
<organism evidence="1 2">
    <name type="scientific">Schizophyllum amplum</name>
    <dbReference type="NCBI Taxonomy" id="97359"/>
    <lineage>
        <taxon>Eukaryota</taxon>
        <taxon>Fungi</taxon>
        <taxon>Dikarya</taxon>
        <taxon>Basidiomycota</taxon>
        <taxon>Agaricomycotina</taxon>
        <taxon>Agaricomycetes</taxon>
        <taxon>Agaricomycetidae</taxon>
        <taxon>Agaricales</taxon>
        <taxon>Schizophyllaceae</taxon>
        <taxon>Schizophyllum</taxon>
    </lineage>
</organism>
<proteinExistence type="predicted"/>
<dbReference type="EMBL" id="VDMD01000009">
    <property type="protein sequence ID" value="TRM63532.1"/>
    <property type="molecule type" value="Genomic_DNA"/>
</dbReference>
<evidence type="ECO:0008006" key="3">
    <source>
        <dbReference type="Google" id="ProtNLM"/>
    </source>
</evidence>
<comment type="caution">
    <text evidence="1">The sequence shown here is derived from an EMBL/GenBank/DDBJ whole genome shotgun (WGS) entry which is preliminary data.</text>
</comment>
<sequence>MAPPFKKIQDLWLPDGLIIIRAGDQICRVPRGSLASNSSVLSESMPQPSVAEKVDGLPVVTFPDPPEEVLHWLKAMLVPGYFEVFPSKITSVKLLAVLRLSHKYDVKHLRQRALHHLSTALPTDLASELALLHGIAKSSVTGPCHIDFYCSVNALAQEVGALWLLPSVLYGLHTMTWPDKEKLDNLVSSQLLTATDVLRLWAVARAVIAEFSISKINPHHSDGCPTNGCEDGPTWVLHNIYSTLLAKPLGLLNPPHSDGLVNVAHYVQDMMDGDTCIACREAVLQNHSKADQDFWDALPGSNVLGIPDWTELLAAKERDIGLLSDDNV</sequence>
<gene>
    <name evidence="1" type="ORF">BD626DRAFT_568925</name>
</gene>
<evidence type="ECO:0000313" key="2">
    <source>
        <dbReference type="Proteomes" id="UP000320762"/>
    </source>
</evidence>
<reference evidence="1 2" key="1">
    <citation type="journal article" date="2019" name="New Phytol.">
        <title>Comparative genomics reveals unique wood-decay strategies and fruiting body development in the Schizophyllaceae.</title>
        <authorList>
            <person name="Almasi E."/>
            <person name="Sahu N."/>
            <person name="Krizsan K."/>
            <person name="Balint B."/>
            <person name="Kovacs G.M."/>
            <person name="Kiss B."/>
            <person name="Cseklye J."/>
            <person name="Drula E."/>
            <person name="Henrissat B."/>
            <person name="Nagy I."/>
            <person name="Chovatia M."/>
            <person name="Adam C."/>
            <person name="LaButti K."/>
            <person name="Lipzen A."/>
            <person name="Riley R."/>
            <person name="Grigoriev I.V."/>
            <person name="Nagy L.G."/>
        </authorList>
    </citation>
    <scope>NUCLEOTIDE SEQUENCE [LARGE SCALE GENOMIC DNA]</scope>
    <source>
        <strain evidence="1 2">NL-1724</strain>
    </source>
</reference>
<name>A0A550CFF5_9AGAR</name>